<feature type="transmembrane region" description="Helical" evidence="5">
    <location>
        <begin position="146"/>
        <end position="170"/>
    </location>
</feature>
<sequence>MKYFMKVLLAESYKQHRNYFNNRLIYVSLFVWPMFSFLAAYYSYRAFDFGGNIISYISTENILVFILLGYMAMSFFRSVVQSAWNFSRERQSGTLEYIYLSPANRLAVLLGNALSSVFESAVVMFIFGMLIILFNRSALNVNIVGLILVLAIFMVMALLWGVFLNACFLYSRDTDFLFTILEEPMEIFAGVKVPVVIFPGWARIISCIFPLTYVLEALRQVSLNAASISSIKTTILISLVIIMVLLGATLITIQIVEKHMKKTGNVVLF</sequence>
<gene>
    <name evidence="7" type="ORF">SAMN02910350_02660</name>
</gene>
<dbReference type="Proteomes" id="UP000199428">
    <property type="component" value="Unassembled WGS sequence"/>
</dbReference>
<dbReference type="GO" id="GO:0016020">
    <property type="term" value="C:membrane"/>
    <property type="evidence" value="ECO:0007669"/>
    <property type="project" value="UniProtKB-SubCell"/>
</dbReference>
<feature type="transmembrane region" description="Helical" evidence="5">
    <location>
        <begin position="24"/>
        <end position="42"/>
    </location>
</feature>
<keyword evidence="2 5" id="KW-0812">Transmembrane</keyword>
<dbReference type="InterPro" id="IPR051784">
    <property type="entry name" value="Nod_factor_ABC_transporter"/>
</dbReference>
<evidence type="ECO:0000256" key="3">
    <source>
        <dbReference type="ARBA" id="ARBA00022989"/>
    </source>
</evidence>
<feature type="domain" description="ABC transmembrane type-2" evidence="6">
    <location>
        <begin position="24"/>
        <end position="254"/>
    </location>
</feature>
<protein>
    <submittedName>
        <fullName evidence="7">ABC-2 type transport system permease protein</fullName>
    </submittedName>
</protein>
<dbReference type="GO" id="GO:0140359">
    <property type="term" value="F:ABC-type transporter activity"/>
    <property type="evidence" value="ECO:0007669"/>
    <property type="project" value="InterPro"/>
</dbReference>
<dbReference type="PANTHER" id="PTHR43229:SF2">
    <property type="entry name" value="NODULATION PROTEIN J"/>
    <property type="match status" value="1"/>
</dbReference>
<comment type="subcellular location">
    <subcellularLocation>
        <location evidence="1">Membrane</location>
        <topology evidence="1">Multi-pass membrane protein</topology>
    </subcellularLocation>
</comment>
<evidence type="ECO:0000313" key="7">
    <source>
        <dbReference type="EMBL" id="SCZ81151.1"/>
    </source>
</evidence>
<dbReference type="PROSITE" id="PS51012">
    <property type="entry name" value="ABC_TM2"/>
    <property type="match status" value="1"/>
</dbReference>
<evidence type="ECO:0000256" key="2">
    <source>
        <dbReference type="ARBA" id="ARBA00022692"/>
    </source>
</evidence>
<dbReference type="InterPro" id="IPR013525">
    <property type="entry name" value="ABC2_TM"/>
</dbReference>
<organism evidence="7 8">
    <name type="scientific">Pseudobutyrivibrio xylanivorans</name>
    <dbReference type="NCBI Taxonomy" id="185007"/>
    <lineage>
        <taxon>Bacteria</taxon>
        <taxon>Bacillati</taxon>
        <taxon>Bacillota</taxon>
        <taxon>Clostridia</taxon>
        <taxon>Lachnospirales</taxon>
        <taxon>Lachnospiraceae</taxon>
        <taxon>Pseudobutyrivibrio</taxon>
    </lineage>
</organism>
<evidence type="ECO:0000256" key="1">
    <source>
        <dbReference type="ARBA" id="ARBA00004141"/>
    </source>
</evidence>
<proteinExistence type="predicted"/>
<dbReference type="PANTHER" id="PTHR43229">
    <property type="entry name" value="NODULATION PROTEIN J"/>
    <property type="match status" value="1"/>
</dbReference>
<evidence type="ECO:0000259" key="6">
    <source>
        <dbReference type="PROSITE" id="PS51012"/>
    </source>
</evidence>
<feature type="transmembrane region" description="Helical" evidence="5">
    <location>
        <begin position="106"/>
        <end position="134"/>
    </location>
</feature>
<feature type="transmembrane region" description="Helical" evidence="5">
    <location>
        <begin position="235"/>
        <end position="256"/>
    </location>
</feature>
<dbReference type="Pfam" id="PF12698">
    <property type="entry name" value="ABC2_membrane_3"/>
    <property type="match status" value="1"/>
</dbReference>
<reference evidence="7 8" key="1">
    <citation type="submission" date="2016-10" db="EMBL/GenBank/DDBJ databases">
        <authorList>
            <person name="de Groot N.N."/>
        </authorList>
    </citation>
    <scope>NUCLEOTIDE SEQUENCE [LARGE SCALE GENOMIC DNA]</scope>
    <source>
        <strain evidence="7 8">DSM 10317</strain>
    </source>
</reference>
<dbReference type="EMBL" id="FMWK01000018">
    <property type="protein sequence ID" value="SCZ81151.1"/>
    <property type="molecule type" value="Genomic_DNA"/>
</dbReference>
<evidence type="ECO:0000256" key="5">
    <source>
        <dbReference type="SAM" id="Phobius"/>
    </source>
</evidence>
<feature type="transmembrane region" description="Helical" evidence="5">
    <location>
        <begin position="62"/>
        <end position="86"/>
    </location>
</feature>
<evidence type="ECO:0000256" key="4">
    <source>
        <dbReference type="ARBA" id="ARBA00023136"/>
    </source>
</evidence>
<dbReference type="InterPro" id="IPR047817">
    <property type="entry name" value="ABC2_TM_bact-type"/>
</dbReference>
<dbReference type="AlphaFoldDB" id="A0A1G5S5Z4"/>
<keyword evidence="3 5" id="KW-1133">Transmembrane helix</keyword>
<keyword evidence="4 5" id="KW-0472">Membrane</keyword>
<accession>A0A1G5S5Z4</accession>
<evidence type="ECO:0000313" key="8">
    <source>
        <dbReference type="Proteomes" id="UP000199428"/>
    </source>
</evidence>
<name>A0A1G5S5Z4_PSEXY</name>